<dbReference type="CDD" id="cd13874">
    <property type="entry name" value="CuRO_2_CopA"/>
    <property type="match status" value="1"/>
</dbReference>
<accession>A0A2Z6E470</accession>
<dbReference type="InterPro" id="IPR006376">
    <property type="entry name" value="Cu-R_CopA"/>
</dbReference>
<dbReference type="EMBL" id="AP018560">
    <property type="protein sequence ID" value="BBD79886.1"/>
    <property type="molecule type" value="Genomic_DNA"/>
</dbReference>
<evidence type="ECO:0000256" key="2">
    <source>
        <dbReference type="ARBA" id="ARBA00022729"/>
    </source>
</evidence>
<dbReference type="PROSITE" id="PS00079">
    <property type="entry name" value="MULTICOPPER_OXIDASE1"/>
    <property type="match status" value="2"/>
</dbReference>
<name>A0A2Z6E470_9GAMM</name>
<dbReference type="InterPro" id="IPR008972">
    <property type="entry name" value="Cupredoxin"/>
</dbReference>
<dbReference type="PROSITE" id="PS51318">
    <property type="entry name" value="TAT"/>
    <property type="match status" value="1"/>
</dbReference>
<dbReference type="RefSeq" id="WP_126537423.1">
    <property type="nucleotide sequence ID" value="NZ_AP018560.1"/>
</dbReference>
<keyword evidence="1" id="KW-0479">Metal-binding</keyword>
<keyword evidence="3" id="KW-0560">Oxidoreductase</keyword>
<dbReference type="Pfam" id="PF00394">
    <property type="entry name" value="Cu-oxidase"/>
    <property type="match status" value="1"/>
</dbReference>
<feature type="domain" description="Plastocyanin-like" evidence="5">
    <location>
        <begin position="176"/>
        <end position="339"/>
    </location>
</feature>
<keyword evidence="4" id="KW-0186">Copper</keyword>
<dbReference type="InterPro" id="IPR033138">
    <property type="entry name" value="Cu_oxidase_CS"/>
</dbReference>
<dbReference type="InterPro" id="IPR006311">
    <property type="entry name" value="TAT_signal"/>
</dbReference>
<dbReference type="Pfam" id="PF07732">
    <property type="entry name" value="Cu-oxidase_3"/>
    <property type="match status" value="1"/>
</dbReference>
<feature type="domain" description="Plastocyanin-like" evidence="6">
    <location>
        <begin position="472"/>
        <end position="583"/>
    </location>
</feature>
<organism evidence="8 9">
    <name type="scientific">Aerosticca soli</name>
    <dbReference type="NCBI Taxonomy" id="2010829"/>
    <lineage>
        <taxon>Bacteria</taxon>
        <taxon>Pseudomonadati</taxon>
        <taxon>Pseudomonadota</taxon>
        <taxon>Gammaproteobacteria</taxon>
        <taxon>Lysobacterales</taxon>
        <taxon>Rhodanobacteraceae</taxon>
        <taxon>Aerosticca</taxon>
    </lineage>
</organism>
<evidence type="ECO:0000256" key="3">
    <source>
        <dbReference type="ARBA" id="ARBA00023002"/>
    </source>
</evidence>
<gene>
    <name evidence="8" type="ORF">ALSL_1227</name>
</gene>
<evidence type="ECO:0000256" key="4">
    <source>
        <dbReference type="ARBA" id="ARBA00023008"/>
    </source>
</evidence>
<dbReference type="GO" id="GO:0016491">
    <property type="term" value="F:oxidoreductase activity"/>
    <property type="evidence" value="ECO:0007669"/>
    <property type="project" value="UniProtKB-KW"/>
</dbReference>
<dbReference type="KEGG" id="rbd:ALSL_1227"/>
<dbReference type="AlphaFoldDB" id="A0A2Z6E470"/>
<dbReference type="InterPro" id="IPR002355">
    <property type="entry name" value="Cu_oxidase_Cu_BS"/>
</dbReference>
<dbReference type="InterPro" id="IPR001117">
    <property type="entry name" value="Cu-oxidase_2nd"/>
</dbReference>
<reference evidence="9" key="2">
    <citation type="submission" date="2018-06" db="EMBL/GenBank/DDBJ databases">
        <title>Genome sequence of Rhodanobacteraceae bacterium strain Dysh456.</title>
        <authorList>
            <person name="Fukui M."/>
        </authorList>
    </citation>
    <scope>NUCLEOTIDE SEQUENCE [LARGE SCALE GENOMIC DNA]</scope>
    <source>
        <strain evidence="9">Dysh456</strain>
    </source>
</reference>
<dbReference type="InterPro" id="IPR011707">
    <property type="entry name" value="Cu-oxidase-like_N"/>
</dbReference>
<protein>
    <submittedName>
        <fullName evidence="8">Multicopper oxidase</fullName>
    </submittedName>
</protein>
<keyword evidence="9" id="KW-1185">Reference proteome</keyword>
<dbReference type="InterPro" id="IPR034279">
    <property type="entry name" value="CuRO_3_CopA"/>
</dbReference>
<dbReference type="InterPro" id="IPR011706">
    <property type="entry name" value="Cu-oxidase_C"/>
</dbReference>
<evidence type="ECO:0000259" key="6">
    <source>
        <dbReference type="Pfam" id="PF07731"/>
    </source>
</evidence>
<dbReference type="GO" id="GO:0005507">
    <property type="term" value="F:copper ion binding"/>
    <property type="evidence" value="ECO:0007669"/>
    <property type="project" value="InterPro"/>
</dbReference>
<dbReference type="SUPFAM" id="SSF49503">
    <property type="entry name" value="Cupredoxins"/>
    <property type="match status" value="3"/>
</dbReference>
<dbReference type="NCBIfam" id="TIGR01480">
    <property type="entry name" value="copper_res_A"/>
    <property type="match status" value="1"/>
</dbReference>
<dbReference type="Proteomes" id="UP000270530">
    <property type="component" value="Chromosome"/>
</dbReference>
<reference evidence="9" key="1">
    <citation type="submission" date="2018-04" db="EMBL/GenBank/DDBJ databases">
        <authorList>
            <person name="Watanabe M."/>
            <person name="Kojima H."/>
        </authorList>
    </citation>
    <scope>NUCLEOTIDE SEQUENCE [LARGE SCALE GENOMIC DNA]</scope>
    <source>
        <strain evidence="9">Dysh456</strain>
    </source>
</reference>
<feature type="domain" description="Plastocyanin-like" evidence="7">
    <location>
        <begin position="60"/>
        <end position="166"/>
    </location>
</feature>
<dbReference type="GO" id="GO:0042597">
    <property type="term" value="C:periplasmic space"/>
    <property type="evidence" value="ECO:0007669"/>
    <property type="project" value="InterPro"/>
</dbReference>
<dbReference type="Gene3D" id="2.60.40.420">
    <property type="entry name" value="Cupredoxins - blue copper proteins"/>
    <property type="match status" value="3"/>
</dbReference>
<dbReference type="PANTHER" id="PTHR11709:SF394">
    <property type="entry name" value="FI03373P-RELATED"/>
    <property type="match status" value="1"/>
</dbReference>
<evidence type="ECO:0000313" key="9">
    <source>
        <dbReference type="Proteomes" id="UP000270530"/>
    </source>
</evidence>
<dbReference type="PANTHER" id="PTHR11709">
    <property type="entry name" value="MULTI-COPPER OXIDASE"/>
    <property type="match status" value="1"/>
</dbReference>
<dbReference type="InterPro" id="IPR019546">
    <property type="entry name" value="TAT_signal_bac_arc"/>
</dbReference>
<proteinExistence type="predicted"/>
<keyword evidence="2" id="KW-0732">Signal</keyword>
<evidence type="ECO:0000259" key="5">
    <source>
        <dbReference type="Pfam" id="PF00394"/>
    </source>
</evidence>
<dbReference type="PROSITE" id="PS00080">
    <property type="entry name" value="MULTICOPPER_OXIDASE2"/>
    <property type="match status" value="1"/>
</dbReference>
<dbReference type="InterPro" id="IPR034282">
    <property type="entry name" value="CuRO_2_CopA"/>
</dbReference>
<evidence type="ECO:0000256" key="1">
    <source>
        <dbReference type="ARBA" id="ARBA00022723"/>
    </source>
</evidence>
<dbReference type="NCBIfam" id="TIGR01409">
    <property type="entry name" value="TAT_signal_seq"/>
    <property type="match status" value="1"/>
</dbReference>
<dbReference type="OrthoDB" id="9757546at2"/>
<sequence length="584" mass="64304">MKTERARGMPLSRRRFVQGLALGGVAAGLGWTPGRAQVLGAPRTELRGTTFDLTIGELAVDFTGRRRRATVVNGQLPAPLLRWRQGDTVTLCVRNALPMTSSIHWHGIVLPADMDGVPGLSFAGIPPGGAYVYRFAVNQAGTYWYHSHSRFQEQTGLYGPIVIEPRGGERHAADRDYVVLLSDWTDEDPERIYANLKQQSDYYNTARPTAGEFLRDARTRGLAAALGERRMWQRMRMDPSDLADVSAMTYTYLLNGSPPAAPWSGLFAAGERVRLRFINGSSMTFFDVRIPGLTMTVVAADGQDVEPVSVEECRLGVAETLDVIVQPAADRAWTIFAQSMDRSGYACGTLTPHPGLRAPVPALDPRPRLAMIDMMGAMAMADAMDMASAPMSADAGGGMDHAGMAMDHAHDGAASAAPVLATGPEADMRVAQPRTNLDDPGVGLRDNGRRVLTYADLRTLDAPIAPRVDRELTLRLTGNMHRYLWSFDATRFSRAPPLRLAQGEQVRITLINDTMMTHPIHLHGMWSELEDEDGRFQLRKHTLSVQPAQQLSYRICADALGRWAYHCHLLYHMEAGMFRELVVA</sequence>
<dbReference type="Pfam" id="PF07731">
    <property type="entry name" value="Cu-oxidase_2"/>
    <property type="match status" value="1"/>
</dbReference>
<evidence type="ECO:0000259" key="7">
    <source>
        <dbReference type="Pfam" id="PF07732"/>
    </source>
</evidence>
<evidence type="ECO:0000313" key="8">
    <source>
        <dbReference type="EMBL" id="BBD79886.1"/>
    </source>
</evidence>
<dbReference type="InterPro" id="IPR045087">
    <property type="entry name" value="Cu-oxidase_fam"/>
</dbReference>
<dbReference type="CDD" id="cd13896">
    <property type="entry name" value="CuRO_3_CopA"/>
    <property type="match status" value="1"/>
</dbReference>